<dbReference type="SUPFAM" id="SSF55545">
    <property type="entry name" value="beta-N-acetylhexosaminidase-like domain"/>
    <property type="match status" value="1"/>
</dbReference>
<evidence type="ECO:0000256" key="13">
    <source>
        <dbReference type="ARBA" id="ARBA00023505"/>
    </source>
</evidence>
<evidence type="ECO:0000256" key="21">
    <source>
        <dbReference type="ARBA" id="ARBA00047301"/>
    </source>
</evidence>
<comment type="similarity">
    <text evidence="3">Belongs to the glycosyl hydrolase 20 family.</text>
</comment>
<evidence type="ECO:0000256" key="8">
    <source>
        <dbReference type="ARBA" id="ARBA00023145"/>
    </source>
</evidence>
<evidence type="ECO:0000256" key="22">
    <source>
        <dbReference type="ARBA" id="ARBA00049464"/>
    </source>
</evidence>
<dbReference type="Pfam" id="PF00728">
    <property type="entry name" value="Glyco_hydro_20"/>
    <property type="match status" value="2"/>
</dbReference>
<comment type="subunit">
    <text evidence="20">There are 3 beta-hexosaminidase isozymes: isozyme A (hexosaminidase A) is a heterodimer composed of one subunit alpha and one subunit beta (chain A and B); isozyme B (hexosaminidase B) is a homodimer of two beta subunits (two chains A and B); isozyme S (hexosaminidase S) is a homodimer of two alpha subunits. The composition of the dimer (isozyme A versus isozyme S) has a significant effect on the substrate specificity of the alpha subunit active site.</text>
</comment>
<keyword evidence="8" id="KW-0865">Zymogen</keyword>
<organism evidence="26 27">
    <name type="scientific">Acipenser ruthenus</name>
    <name type="common">Sterlet sturgeon</name>
    <dbReference type="NCBI Taxonomy" id="7906"/>
    <lineage>
        <taxon>Eukaryota</taxon>
        <taxon>Metazoa</taxon>
        <taxon>Chordata</taxon>
        <taxon>Craniata</taxon>
        <taxon>Vertebrata</taxon>
        <taxon>Euteleostomi</taxon>
        <taxon>Actinopterygii</taxon>
        <taxon>Chondrostei</taxon>
        <taxon>Acipenseriformes</taxon>
        <taxon>Acipenseridae</taxon>
        <taxon>Acipenser</taxon>
    </lineage>
</organism>
<evidence type="ECO:0000256" key="6">
    <source>
        <dbReference type="ARBA" id="ARBA00022801"/>
    </source>
</evidence>
<dbReference type="InterPro" id="IPR025705">
    <property type="entry name" value="Beta_hexosaminidase_sua/sub"/>
</dbReference>
<evidence type="ECO:0000256" key="23">
    <source>
        <dbReference type="PIRSR" id="PIRSR625705-1"/>
    </source>
</evidence>
<evidence type="ECO:0000256" key="15">
    <source>
        <dbReference type="ARBA" id="ARBA00041405"/>
    </source>
</evidence>
<keyword evidence="12" id="KW-0326">Glycosidase</keyword>
<keyword evidence="27" id="KW-1185">Reference proteome</keyword>
<dbReference type="GO" id="GO:0005975">
    <property type="term" value="P:carbohydrate metabolic process"/>
    <property type="evidence" value="ECO:0007669"/>
    <property type="project" value="InterPro"/>
</dbReference>
<dbReference type="SUPFAM" id="SSF51445">
    <property type="entry name" value="(Trans)glycosidases"/>
    <property type="match status" value="2"/>
</dbReference>
<keyword evidence="9" id="KW-1015">Disulfide bond</keyword>
<comment type="caution">
    <text evidence="26">The sequence shown here is derived from an EMBL/GenBank/DDBJ whole genome shotgun (WGS) entry which is preliminary data.</text>
</comment>
<evidence type="ECO:0000259" key="24">
    <source>
        <dbReference type="Pfam" id="PF00728"/>
    </source>
</evidence>
<evidence type="ECO:0000256" key="2">
    <source>
        <dbReference type="ARBA" id="ARBA00004371"/>
    </source>
</evidence>
<keyword evidence="10" id="KW-0325">Glycoprotein</keyword>
<dbReference type="Gene3D" id="3.20.20.80">
    <property type="entry name" value="Glycosidases"/>
    <property type="match status" value="2"/>
</dbReference>
<dbReference type="GO" id="GO:0016020">
    <property type="term" value="C:membrane"/>
    <property type="evidence" value="ECO:0007669"/>
    <property type="project" value="TreeGrafter"/>
</dbReference>
<keyword evidence="7" id="KW-0443">Lipid metabolism</keyword>
<evidence type="ECO:0000256" key="14">
    <source>
        <dbReference type="ARBA" id="ARBA00040940"/>
    </source>
</evidence>
<reference evidence="26 27" key="1">
    <citation type="submission" date="2019-01" db="EMBL/GenBank/DDBJ databases">
        <title>Draft Genome and Complete Hox-Cluster Characterization of the Sterlet Sturgeon (Acipenser ruthenus).</title>
        <authorList>
            <person name="Wei Q."/>
        </authorList>
    </citation>
    <scope>NUCLEOTIDE SEQUENCE [LARGE SCALE GENOMIC DNA]</scope>
    <source>
        <strain evidence="26">WHYD16114868_AA</strain>
        <tissue evidence="26">Blood</tissue>
    </source>
</reference>
<dbReference type="PANTHER" id="PTHR22600">
    <property type="entry name" value="BETA-HEXOSAMINIDASE"/>
    <property type="match status" value="1"/>
</dbReference>
<evidence type="ECO:0000256" key="9">
    <source>
        <dbReference type="ARBA" id="ARBA00023157"/>
    </source>
</evidence>
<evidence type="ECO:0000256" key="17">
    <source>
        <dbReference type="ARBA" id="ARBA00043767"/>
    </source>
</evidence>
<dbReference type="Proteomes" id="UP000289886">
    <property type="component" value="Unassembled WGS sequence"/>
</dbReference>
<gene>
    <name evidence="26" type="ORF">EOD39_17903</name>
</gene>
<accession>A0A444U5L3</accession>
<comment type="catalytic activity">
    <reaction evidence="22">
        <text>N-acetyl-beta-D-6-sulfogalactosaminyl-(1-&gt;4)-alpha-L-iduronyl-(1-&gt;3)-N-acetyl-D-6-sulfogalactosamine + H2O = alpha-L-iduronyl-(1-&gt;3)-N-acetyl-D-6-sulfogalactosamine + N-acetyl-D-6-sulfogalactosamine</text>
        <dbReference type="Rhea" id="RHEA:64384"/>
        <dbReference type="ChEBI" id="CHEBI:15377"/>
        <dbReference type="ChEBI" id="CHEBI:152567"/>
        <dbReference type="ChEBI" id="CHEBI:152568"/>
        <dbReference type="ChEBI" id="CHEBI:153064"/>
    </reaction>
    <physiologicalReaction direction="left-to-right" evidence="22">
        <dbReference type="Rhea" id="RHEA:64385"/>
    </physiologicalReaction>
</comment>
<evidence type="ECO:0000256" key="18">
    <source>
        <dbReference type="ARBA" id="ARBA00043827"/>
    </source>
</evidence>
<keyword evidence="5" id="KW-0732">Signal</keyword>
<feature type="domain" description="Glycoside hydrolase family 20 catalytic" evidence="24">
    <location>
        <begin position="238"/>
        <end position="498"/>
    </location>
</feature>
<proteinExistence type="inferred from homology"/>
<dbReference type="InterPro" id="IPR029018">
    <property type="entry name" value="Hex-like_dom2"/>
</dbReference>
<feature type="domain" description="Glycoside hydrolase family 20 catalytic" evidence="24">
    <location>
        <begin position="543"/>
        <end position="647"/>
    </location>
</feature>
<dbReference type="GO" id="GO:0004563">
    <property type="term" value="F:beta-N-acetylhexosaminidase activity"/>
    <property type="evidence" value="ECO:0007669"/>
    <property type="project" value="UniProtKB-EC"/>
</dbReference>
<evidence type="ECO:0000256" key="16">
    <source>
        <dbReference type="ARBA" id="ARBA00043190"/>
    </source>
</evidence>
<comment type="catalytic activity">
    <reaction evidence="13">
        <text>beta-D-GalNAc-(1-&gt;4)-alpha-L-IdoA-(1-&gt;3)-beta-D-GalNAc-4-sulfate-(1-&gt;4)-alpha-L-IdoA-(1-&gt;3)-D-GalNAc-4-sulfate + H2O = alpha-L-IdoA-(1-&gt;3)-beta-D-GalNAc-4-sulfate-(1-&gt;4)-alpha-L-IdoA-(1-&gt;3)-D-GalNAc-4-sulfate + N-acetyl-D-galactosamine</text>
        <dbReference type="Rhea" id="RHEA:64372"/>
        <dbReference type="ChEBI" id="CHEBI:15377"/>
        <dbReference type="ChEBI" id="CHEBI:28037"/>
        <dbReference type="ChEBI" id="CHEBI:152565"/>
        <dbReference type="ChEBI" id="CHEBI:152566"/>
    </reaction>
    <physiologicalReaction direction="left-to-right" evidence="13">
        <dbReference type="Rhea" id="RHEA:64373"/>
    </physiologicalReaction>
</comment>
<sequence length="690" mass="78115">MTRKLKLVSFSLQTKRCAFSLTRPTSSSNHPRCRVSVLLYSDAQKQGCFLQCPRSKRVFPRRRSSAVLYRSVVAGDRSPGSGSMATSAESLLFRREIPAESPRIQLSVWQGVCSSTGMHDPRYGFQTLLQDHFFRIQRRKPLTVNNKPGCVYPDGSLCGSAPLAALVVNVQKGGCDGFPDLNSREDYKLSIVDGLGSLSAVSVWGALRGLETFSQLVYQDQEGTYYINKTDVVDFPRFPHRGLLLDTSRHYLPVRSILETLDAMAYNKFNVFHWHIVDDPSFPYQSPTFPNLSSKGAFHPQTHIYTMSDVKQVIEHARLWGIRVIPEFDTPGHTQSWGKGQPGLLTACYKGLVPSGTFGPVNPMLNTSYQFMSMLFNEISSVFPDSYLHLGGDEVNFACWKSNPDIQEFMKKMGFGTDYRKLESFYIENLVKIVTALNKNSLVWQEVFDNAVKLSASTVVEVWKGSCYHCELHRVTKAGQRAILASPWYLNLIGYGQDWTHYYTVDPLGFKERLIKMLKKLGVLKLQVLEARKLDLEIICLQKVPADTVVHVWKGNKEQYSQEMSNVTAGGFKVLLSAPWYLNVINYGQDWMEAYKVEPLGFNGTAEQKQLVMGGEACMWGEYVDATNLTPRLWPRAGAVGERLWSDEAQTSNLDTAYDRLAEFRCKLLRRGIRAQPLFVGYCDHEYERI</sequence>
<comment type="function">
    <text evidence="19">Hydrolyzes the non-reducing end N-acetyl-D-hexosamine and/or sulfated N-acetyl-D-hexosamine of glycoconjugates, such as the oligosaccharide moieties from proteins and neutral glycolipids, or from certain mucopolysaccharides. The isozyme S is as active as the isozyme A on the anionic bis-sulfated glycans, the chondroitin-6-sulfate trisaccharide (C6S-3), and the dermatan sulfate pentasaccharide, and the sulfated glycosphingolipid SM2. The isozyme B does not hydrolyze each of these substrates, however hydrolyzes efficiently neutral oligosaccharide. Only the isozyme A is responsible for the degradation of GM2 gangliosides in the presence of GM2A.</text>
</comment>
<name>A0A444U5L3_ACIRT</name>
<dbReference type="AlphaFoldDB" id="A0A444U5L3"/>
<evidence type="ECO:0000256" key="20">
    <source>
        <dbReference type="ARBA" id="ARBA00046515"/>
    </source>
</evidence>
<feature type="active site" description="Proton donor" evidence="23">
    <location>
        <position position="394"/>
    </location>
</feature>
<evidence type="ECO:0000256" key="19">
    <source>
        <dbReference type="ARBA" id="ARBA00045782"/>
    </source>
</evidence>
<evidence type="ECO:0000256" key="4">
    <source>
        <dbReference type="ARBA" id="ARBA00012663"/>
    </source>
</evidence>
<dbReference type="PRINTS" id="PR00738">
    <property type="entry name" value="GLHYDRLASE20"/>
</dbReference>
<evidence type="ECO:0000259" key="25">
    <source>
        <dbReference type="Pfam" id="PF14845"/>
    </source>
</evidence>
<evidence type="ECO:0000256" key="3">
    <source>
        <dbReference type="ARBA" id="ARBA00006285"/>
    </source>
</evidence>
<keyword evidence="11" id="KW-0458">Lysosome</keyword>
<feature type="domain" description="Beta-hexosaminidase eukaryotic type N-terminal" evidence="25">
    <location>
        <begin position="165"/>
        <end position="216"/>
    </location>
</feature>
<comment type="catalytic activity">
    <reaction evidence="1">
        <text>Hydrolysis of terminal non-reducing N-acetyl-D-hexosamine residues in N-acetyl-beta-D-hexosaminides.</text>
        <dbReference type="EC" id="3.2.1.52"/>
    </reaction>
</comment>
<evidence type="ECO:0000256" key="7">
    <source>
        <dbReference type="ARBA" id="ARBA00023098"/>
    </source>
</evidence>
<dbReference type="EC" id="3.2.1.52" evidence="4"/>
<dbReference type="PANTHER" id="PTHR22600:SF39">
    <property type="entry name" value="BETA-HEXOSAMINIDASE SUBUNIT ALPHA"/>
    <property type="match status" value="1"/>
</dbReference>
<evidence type="ECO:0000313" key="27">
    <source>
        <dbReference type="Proteomes" id="UP000289886"/>
    </source>
</evidence>
<keyword evidence="6" id="KW-0378">Hydrolase</keyword>
<dbReference type="GO" id="GO:0006689">
    <property type="term" value="P:ganglioside catabolic process"/>
    <property type="evidence" value="ECO:0007669"/>
    <property type="project" value="TreeGrafter"/>
</dbReference>
<dbReference type="InterPro" id="IPR015883">
    <property type="entry name" value="Glyco_hydro_20_cat"/>
</dbReference>
<evidence type="ECO:0000256" key="11">
    <source>
        <dbReference type="ARBA" id="ARBA00023228"/>
    </source>
</evidence>
<evidence type="ECO:0000256" key="5">
    <source>
        <dbReference type="ARBA" id="ARBA00022729"/>
    </source>
</evidence>
<evidence type="ECO:0000256" key="1">
    <source>
        <dbReference type="ARBA" id="ARBA00001231"/>
    </source>
</evidence>
<dbReference type="GO" id="GO:0030203">
    <property type="term" value="P:glycosaminoglycan metabolic process"/>
    <property type="evidence" value="ECO:0007669"/>
    <property type="project" value="TreeGrafter"/>
</dbReference>
<dbReference type="Pfam" id="PF14845">
    <property type="entry name" value="Glycohydro_20b2"/>
    <property type="match status" value="1"/>
</dbReference>
<comment type="subcellular location">
    <subcellularLocation>
        <location evidence="2">Lysosome</location>
    </subcellularLocation>
</comment>
<comment type="catalytic activity">
    <reaction evidence="17">
        <text>a ganglioside GM2 (d18:1(4E)) + H2O = a ganglioside GM3 (d18:1(4E)) + N-acetyl-beta-D-galactosamine</text>
        <dbReference type="Rhea" id="RHEA:47940"/>
        <dbReference type="ChEBI" id="CHEBI:15377"/>
        <dbReference type="ChEBI" id="CHEBI:28497"/>
        <dbReference type="ChEBI" id="CHEBI:60065"/>
        <dbReference type="ChEBI" id="CHEBI:71502"/>
    </reaction>
    <physiologicalReaction direction="left-to-right" evidence="17">
        <dbReference type="Rhea" id="RHEA:47941"/>
    </physiologicalReaction>
</comment>
<dbReference type="EMBL" id="SCEB01215260">
    <property type="protein sequence ID" value="RXM30506.1"/>
    <property type="molecule type" value="Genomic_DNA"/>
</dbReference>
<protein>
    <recommendedName>
        <fullName evidence="14">Beta-hexosaminidase subunit alpha</fullName>
        <ecNumber evidence="4">3.2.1.52</ecNumber>
    </recommendedName>
    <alternativeName>
        <fullName evidence="15">Beta-N-acetylhexosaminidase subunit alpha</fullName>
    </alternativeName>
    <alternativeName>
        <fullName evidence="16">N-acetyl-beta-glucosaminidase subunit alpha</fullName>
    </alternativeName>
</protein>
<dbReference type="InterPro" id="IPR029019">
    <property type="entry name" value="HEX_eukaryotic_N"/>
</dbReference>
<dbReference type="GO" id="GO:0005764">
    <property type="term" value="C:lysosome"/>
    <property type="evidence" value="ECO:0007669"/>
    <property type="project" value="UniProtKB-SubCell"/>
</dbReference>
<evidence type="ECO:0000256" key="10">
    <source>
        <dbReference type="ARBA" id="ARBA00023180"/>
    </source>
</evidence>
<dbReference type="FunFam" id="3.20.20.80:FF:000049">
    <property type="entry name" value="Beta-hexosaminidase A"/>
    <property type="match status" value="1"/>
</dbReference>
<evidence type="ECO:0000313" key="26">
    <source>
        <dbReference type="EMBL" id="RXM30506.1"/>
    </source>
</evidence>
<dbReference type="Gene3D" id="3.30.379.10">
    <property type="entry name" value="Chitobiase/beta-hexosaminidase domain 2-like"/>
    <property type="match status" value="1"/>
</dbReference>
<comment type="catalytic activity">
    <reaction evidence="18">
        <text>a ganglioside GM2 + H2O = a ganglioside GM3 + N-acetyl-beta-D-galactosamine</text>
        <dbReference type="Rhea" id="RHEA:47968"/>
        <dbReference type="ChEBI" id="CHEBI:15377"/>
        <dbReference type="ChEBI" id="CHEBI:28497"/>
        <dbReference type="ChEBI" id="CHEBI:79210"/>
        <dbReference type="ChEBI" id="CHEBI:79218"/>
    </reaction>
    <physiologicalReaction direction="left-to-right" evidence="18">
        <dbReference type="Rhea" id="RHEA:47969"/>
    </physiologicalReaction>
</comment>
<comment type="catalytic activity">
    <reaction evidence="21">
        <text>N-acetyl-beta-D-galactosaminyl-(1-&gt;4)-beta-D-3-sulfogalactosyl-(1-&gt;4)-beta-D-glucosyl-(1&lt;-&gt;1')-ceramide + H2O = a beta-D-3-sulfogalactosyl-(1-&gt;4)-beta-D-glucosyl-(1&lt;-&gt;1')-ceramide + N-acetyl-beta-D-galactosamine</text>
        <dbReference type="Rhea" id="RHEA:48276"/>
        <dbReference type="ChEBI" id="CHEBI:15377"/>
        <dbReference type="ChEBI" id="CHEBI:28497"/>
        <dbReference type="ChEBI" id="CHEBI:90163"/>
        <dbReference type="ChEBI" id="CHEBI:90164"/>
    </reaction>
    <physiologicalReaction direction="left-to-right" evidence="21">
        <dbReference type="Rhea" id="RHEA:48277"/>
    </physiologicalReaction>
</comment>
<dbReference type="InterPro" id="IPR017853">
    <property type="entry name" value="GH"/>
</dbReference>
<dbReference type="CDD" id="cd06562">
    <property type="entry name" value="GH20_HexA_HexB-like"/>
    <property type="match status" value="1"/>
</dbReference>
<evidence type="ECO:0000256" key="12">
    <source>
        <dbReference type="ARBA" id="ARBA00023295"/>
    </source>
</evidence>